<reference evidence="12 13" key="2">
    <citation type="submission" date="2017-06" db="EMBL/GenBank/DDBJ databases">
        <authorList>
            <person name="Kim H.J."/>
            <person name="Triplett B.A."/>
        </authorList>
    </citation>
    <scope>NUCLEOTIDE SEQUENCE [LARGE SCALE GENOMIC DNA]</scope>
    <source>
        <strain evidence="12">Kingella_eburonensis</strain>
    </source>
</reference>
<feature type="domain" description="RNA-binding S4" evidence="10">
    <location>
        <begin position="21"/>
        <end position="84"/>
    </location>
</feature>
<comment type="catalytic activity">
    <reaction evidence="9">
        <text>a uridine in RNA = a pseudouridine in RNA</text>
        <dbReference type="Rhea" id="RHEA:48348"/>
        <dbReference type="Rhea" id="RHEA-COMP:12068"/>
        <dbReference type="Rhea" id="RHEA-COMP:12069"/>
        <dbReference type="ChEBI" id="CHEBI:65314"/>
        <dbReference type="ChEBI" id="CHEBI:65315"/>
    </reaction>
</comment>
<evidence type="ECO:0000256" key="5">
    <source>
        <dbReference type="ARBA" id="ARBA00022884"/>
    </source>
</evidence>
<keyword evidence="13" id="KW-1185">Reference proteome</keyword>
<dbReference type="CDD" id="cd02869">
    <property type="entry name" value="PseudoU_synth_RluA_like"/>
    <property type="match status" value="1"/>
</dbReference>
<dbReference type="InterPro" id="IPR006145">
    <property type="entry name" value="PsdUridine_synth_RsuA/RluA"/>
</dbReference>
<evidence type="ECO:0000256" key="6">
    <source>
        <dbReference type="ARBA" id="ARBA00023235"/>
    </source>
</evidence>
<evidence type="ECO:0000259" key="10">
    <source>
        <dbReference type="SMART" id="SM00363"/>
    </source>
</evidence>
<dbReference type="InterPro" id="IPR020103">
    <property type="entry name" value="PsdUridine_synth_cat_dom_sf"/>
</dbReference>
<dbReference type="RefSeq" id="WP_095062479.1">
    <property type="nucleotide sequence ID" value="NZ_FXUV02000022.1"/>
</dbReference>
<dbReference type="EMBL" id="FXUV01000018">
    <property type="protein sequence ID" value="SMQ12260.1"/>
    <property type="molecule type" value="Genomic_DNA"/>
</dbReference>
<evidence type="ECO:0000256" key="9">
    <source>
        <dbReference type="RuleBase" id="RU362028"/>
    </source>
</evidence>
<dbReference type="InterPro" id="IPR006225">
    <property type="entry name" value="PsdUridine_synth_RluC/D"/>
</dbReference>
<evidence type="ECO:0000313" key="11">
    <source>
        <dbReference type="EMBL" id="SMQ12260.1"/>
    </source>
</evidence>
<dbReference type="EMBL" id="FXUV02000022">
    <property type="protein sequence ID" value="SNB68649.1"/>
    <property type="molecule type" value="Genomic_DNA"/>
</dbReference>
<protein>
    <recommendedName>
        <fullName evidence="9">Pseudouridine synthase</fullName>
        <ecNumber evidence="9">5.4.99.-</ecNumber>
    </recommendedName>
</protein>
<evidence type="ECO:0000313" key="13">
    <source>
        <dbReference type="Proteomes" id="UP000215450"/>
    </source>
</evidence>
<evidence type="ECO:0000256" key="4">
    <source>
        <dbReference type="ARBA" id="ARBA00022552"/>
    </source>
</evidence>
<dbReference type="Gene3D" id="3.30.2350.10">
    <property type="entry name" value="Pseudouridine synthase"/>
    <property type="match status" value="1"/>
</dbReference>
<dbReference type="GO" id="GO:0160141">
    <property type="term" value="F:23S rRNA pseudouridine(955/2504/2580) synthase activity"/>
    <property type="evidence" value="ECO:0007669"/>
    <property type="project" value="UniProtKB-EC"/>
</dbReference>
<dbReference type="Proteomes" id="UP000215450">
    <property type="component" value="Unassembled WGS sequence"/>
</dbReference>
<dbReference type="PROSITE" id="PS50889">
    <property type="entry name" value="S4"/>
    <property type="match status" value="1"/>
</dbReference>
<dbReference type="InterPro" id="IPR002942">
    <property type="entry name" value="S4_RNA-bd"/>
</dbReference>
<dbReference type="SUPFAM" id="SSF55120">
    <property type="entry name" value="Pseudouridine synthase"/>
    <property type="match status" value="1"/>
</dbReference>
<accession>A0A238TAK5</accession>
<dbReference type="InterPro" id="IPR006224">
    <property type="entry name" value="PsdUridine_synth_RluA-like_CS"/>
</dbReference>
<feature type="active site" evidence="7">
    <location>
        <position position="142"/>
    </location>
</feature>
<dbReference type="PROSITE" id="PS01129">
    <property type="entry name" value="PSI_RLU"/>
    <property type="match status" value="1"/>
</dbReference>
<dbReference type="Pfam" id="PF01479">
    <property type="entry name" value="S4"/>
    <property type="match status" value="1"/>
</dbReference>
<keyword evidence="4" id="KW-0698">rRNA processing</keyword>
<sequence>MPKISKEIVNHITIEEHEAGQRLDNYLIKILKGVPKSHIHRIIRAGEVRVNKGRVKPDYRIENKDLVRIPPIRIAEKTVSGSLKPVPARAFDIVFEDDAMIVINKPSGVAVHGGSGVSFGVIEQLRQSRPDAKYLELVHRLDRDTSGLLMIAKKRSALVKLHEMLRNDHPKKVYLALGVGTWQPENRHVKLPLIKYTGAAGEKMVRVGSAEDGQSAHTIFRVLNTFSGSLTHSVGISALSLVEATLKTGRTHQIRVHMQSQNCPIAGDERYGDYQANKRLQKLGLKRMFLHAFVLELNHPLTGEKLHLQADLPIELRNLVENLKSTGG</sequence>
<dbReference type="Gene3D" id="3.10.290.10">
    <property type="entry name" value="RNA-binding S4 domain"/>
    <property type="match status" value="1"/>
</dbReference>
<dbReference type="AlphaFoldDB" id="A0A238TAK5"/>
<dbReference type="GO" id="GO:0000455">
    <property type="term" value="P:enzyme-directed rRNA pseudouridine synthesis"/>
    <property type="evidence" value="ECO:0007669"/>
    <property type="project" value="UniProtKB-ARBA"/>
</dbReference>
<dbReference type="GO" id="GO:0003723">
    <property type="term" value="F:RNA binding"/>
    <property type="evidence" value="ECO:0007669"/>
    <property type="project" value="UniProtKB-KW"/>
</dbReference>
<reference evidence="11" key="1">
    <citation type="submission" date="2017-05" db="EMBL/GenBank/DDBJ databases">
        <authorList>
            <person name="Song R."/>
            <person name="Chenine A.L."/>
            <person name="Ruprecht R.M."/>
        </authorList>
    </citation>
    <scope>NUCLEOTIDE SEQUENCE</scope>
    <source>
        <strain evidence="11">Kingella_eburonensis</strain>
    </source>
</reference>
<evidence type="ECO:0000256" key="7">
    <source>
        <dbReference type="PIRSR" id="PIRSR606225-1"/>
    </source>
</evidence>
<dbReference type="PANTHER" id="PTHR21600:SF92">
    <property type="entry name" value="RIBOSOMAL LARGE SUBUNIT PSEUDOURIDINE SYNTHASE C"/>
    <property type="match status" value="1"/>
</dbReference>
<dbReference type="CDD" id="cd00165">
    <property type="entry name" value="S4"/>
    <property type="match status" value="1"/>
</dbReference>
<dbReference type="PANTHER" id="PTHR21600">
    <property type="entry name" value="MITOCHONDRIAL RNA PSEUDOURIDINE SYNTHASE"/>
    <property type="match status" value="1"/>
</dbReference>
<comment type="catalytic activity">
    <reaction evidence="1">
        <text>uridine(955/2504/2580) in 23S rRNA = pseudouridine(955/2504/2580) in 23S rRNA</text>
        <dbReference type="Rhea" id="RHEA:42528"/>
        <dbReference type="Rhea" id="RHEA-COMP:10099"/>
        <dbReference type="Rhea" id="RHEA-COMP:10100"/>
        <dbReference type="ChEBI" id="CHEBI:65314"/>
        <dbReference type="ChEBI" id="CHEBI:65315"/>
        <dbReference type="EC" id="5.4.99.24"/>
    </reaction>
</comment>
<evidence type="ECO:0000256" key="3">
    <source>
        <dbReference type="ARBA" id="ARBA00010876"/>
    </source>
</evidence>
<evidence type="ECO:0000256" key="2">
    <source>
        <dbReference type="ARBA" id="ARBA00002876"/>
    </source>
</evidence>
<evidence type="ECO:0000313" key="12">
    <source>
        <dbReference type="EMBL" id="SNB68649.1"/>
    </source>
</evidence>
<comment type="function">
    <text evidence="2">Responsible for synthesis of pseudouridine from uracil at positions 955, 2504 and 2580 in 23S ribosomal RNA.</text>
</comment>
<comment type="similarity">
    <text evidence="3 9">Belongs to the pseudouridine synthase RluA family.</text>
</comment>
<evidence type="ECO:0000256" key="8">
    <source>
        <dbReference type="PROSITE-ProRule" id="PRU00182"/>
    </source>
</evidence>
<proteinExistence type="inferred from homology"/>
<keyword evidence="5 8" id="KW-0694">RNA-binding</keyword>
<keyword evidence="6 9" id="KW-0413">Isomerase</keyword>
<dbReference type="STRING" id="1522312.GCA_900177895_00522"/>
<dbReference type="InterPro" id="IPR036986">
    <property type="entry name" value="S4_RNA-bd_sf"/>
</dbReference>
<dbReference type="OrthoDB" id="9785808at2"/>
<organism evidence="12 13">
    <name type="scientific">Kingella negevensis</name>
    <dbReference type="NCBI Taxonomy" id="1522312"/>
    <lineage>
        <taxon>Bacteria</taxon>
        <taxon>Pseudomonadati</taxon>
        <taxon>Pseudomonadota</taxon>
        <taxon>Betaproteobacteria</taxon>
        <taxon>Neisseriales</taxon>
        <taxon>Neisseriaceae</taxon>
        <taxon>Kingella</taxon>
    </lineage>
</organism>
<dbReference type="EC" id="5.4.99.-" evidence="9"/>
<gene>
    <name evidence="12" type="primary">rluC_2</name>
    <name evidence="12" type="ORF">KEBURONENSIS_01239</name>
    <name evidence="11" type="ORF">KEBURONENSIS_01271</name>
</gene>
<dbReference type="Pfam" id="PF00849">
    <property type="entry name" value="PseudoU_synth_2"/>
    <property type="match status" value="1"/>
</dbReference>
<dbReference type="InterPro" id="IPR050188">
    <property type="entry name" value="RluA_PseudoU_synthase"/>
</dbReference>
<name>A0A238TAK5_9NEIS</name>
<dbReference type="NCBIfam" id="TIGR00005">
    <property type="entry name" value="rluA_subfam"/>
    <property type="match status" value="1"/>
</dbReference>
<dbReference type="SMART" id="SM00363">
    <property type="entry name" value="S4"/>
    <property type="match status" value="1"/>
</dbReference>
<dbReference type="SUPFAM" id="SSF55174">
    <property type="entry name" value="Alpha-L RNA-binding motif"/>
    <property type="match status" value="1"/>
</dbReference>
<evidence type="ECO:0000256" key="1">
    <source>
        <dbReference type="ARBA" id="ARBA00000381"/>
    </source>
</evidence>